<dbReference type="EMBL" id="MN740010">
    <property type="protein sequence ID" value="QHT83535.1"/>
    <property type="molecule type" value="Genomic_DNA"/>
</dbReference>
<accession>A0A6C0HTR2</accession>
<protein>
    <submittedName>
        <fullName evidence="1">Uncharacterized protein</fullName>
    </submittedName>
</protein>
<proteinExistence type="predicted"/>
<dbReference type="AlphaFoldDB" id="A0A6C0HTR2"/>
<name>A0A6C0HTR2_9ZZZZ</name>
<organism evidence="1">
    <name type="scientific">viral metagenome</name>
    <dbReference type="NCBI Taxonomy" id="1070528"/>
    <lineage>
        <taxon>unclassified sequences</taxon>
        <taxon>metagenomes</taxon>
        <taxon>organismal metagenomes</taxon>
    </lineage>
</organism>
<reference evidence="1" key="1">
    <citation type="journal article" date="2020" name="Nature">
        <title>Giant virus diversity and host interactions through global metagenomics.</title>
        <authorList>
            <person name="Schulz F."/>
            <person name="Roux S."/>
            <person name="Paez-Espino D."/>
            <person name="Jungbluth S."/>
            <person name="Walsh D.A."/>
            <person name="Denef V.J."/>
            <person name="McMahon K.D."/>
            <person name="Konstantinidis K.T."/>
            <person name="Eloe-Fadrosh E.A."/>
            <person name="Kyrpides N.C."/>
            <person name="Woyke T."/>
        </authorList>
    </citation>
    <scope>NUCLEOTIDE SEQUENCE</scope>
    <source>
        <strain evidence="1">GVMAG-M-3300023184-168</strain>
    </source>
</reference>
<evidence type="ECO:0000313" key="1">
    <source>
        <dbReference type="EMBL" id="QHT83535.1"/>
    </source>
</evidence>
<sequence>MDKQINKKVENFITEFKDNIKNKITELDIDEKLKVNDLLEYVYDYQRLVISKDDLIKRKRIKNSIPVNNRCSAKRANGEQCTRRRKTDLEYCGTHVKGIPHGCLNVNDNDSNSNERKIQVIAEEVNGIIYYIDNENNVYKTEEVLNEVLNPSIIGKCIRENGRVTIPNLGLI</sequence>